<evidence type="ECO:0000256" key="2">
    <source>
        <dbReference type="ARBA" id="ARBA00022576"/>
    </source>
</evidence>
<dbReference type="InterPro" id="IPR004839">
    <property type="entry name" value="Aminotransferase_I/II_large"/>
</dbReference>
<dbReference type="GO" id="GO:0030170">
    <property type="term" value="F:pyridoxal phosphate binding"/>
    <property type="evidence" value="ECO:0007669"/>
    <property type="project" value="InterPro"/>
</dbReference>
<dbReference type="CDD" id="cd00609">
    <property type="entry name" value="AAT_like"/>
    <property type="match status" value="1"/>
</dbReference>
<protein>
    <submittedName>
        <fullName evidence="6">PLP-dependent aminotransferase family protein</fullName>
    </submittedName>
</protein>
<feature type="domain" description="Aminotransferase class I/classII large" evidence="5">
    <location>
        <begin position="57"/>
        <end position="410"/>
    </location>
</feature>
<reference evidence="6 7" key="1">
    <citation type="journal article" date="2018" name="Nat. Biotechnol.">
        <title>A standardized bacterial taxonomy based on genome phylogeny substantially revises the tree of life.</title>
        <authorList>
            <person name="Parks D.H."/>
            <person name="Chuvochina M."/>
            <person name="Waite D.W."/>
            <person name="Rinke C."/>
            <person name="Skarshewski A."/>
            <person name="Chaumeil P.A."/>
            <person name="Hugenholtz P."/>
        </authorList>
    </citation>
    <scope>NUCLEOTIDE SEQUENCE [LARGE SCALE GENOMIC DNA]</scope>
    <source>
        <strain evidence="6">UBA9375</strain>
    </source>
</reference>
<proteinExistence type="predicted"/>
<dbReference type="Pfam" id="PF00155">
    <property type="entry name" value="Aminotran_1_2"/>
    <property type="match status" value="1"/>
</dbReference>
<dbReference type="PANTHER" id="PTHR42790:SF19">
    <property type="entry name" value="KYNURENINE_ALPHA-AMINOADIPATE AMINOTRANSFERASE, MITOCHONDRIAL"/>
    <property type="match status" value="1"/>
</dbReference>
<keyword evidence="2 6" id="KW-0032">Aminotransferase</keyword>
<dbReference type="Gene3D" id="3.40.640.10">
    <property type="entry name" value="Type I PLP-dependent aspartate aminotransferase-like (Major domain)"/>
    <property type="match status" value="1"/>
</dbReference>
<dbReference type="InterPro" id="IPR015424">
    <property type="entry name" value="PyrdxlP-dep_Trfase"/>
</dbReference>
<dbReference type="PANTHER" id="PTHR42790">
    <property type="entry name" value="AMINOTRANSFERASE"/>
    <property type="match status" value="1"/>
</dbReference>
<dbReference type="InterPro" id="IPR015421">
    <property type="entry name" value="PyrdxlP-dep_Trfase_major"/>
</dbReference>
<evidence type="ECO:0000313" key="7">
    <source>
        <dbReference type="Proteomes" id="UP000263642"/>
    </source>
</evidence>
<evidence type="ECO:0000259" key="5">
    <source>
        <dbReference type="Pfam" id="PF00155"/>
    </source>
</evidence>
<sequence>MTDSKDIQFSRKRTWSHDLPISYLMQQGVENPGVLSLAAGLVDQNSLPVSITQSAFQSLFSDPGSARESLQYGTTAGSLSFRKLLLAHLSHLEQKSAEELRMTVDNIIVTTGSQQYLSLLGEVLLDPGDICLVAAPTYFVFLGVLQGLGARIISVDTDESGMKMDSLDTTLERLEAQSQLNRVKMIYLVSDYENPSGVSLSIDRRKKVVEIAQKWSKQHRIHILEDLAYRELCYDGPVLPSIRSFDQAGETVILTQTFSKSFAPGLRVGFGVASKQVCEAISDKKGNDDFGSTNLSQHILANALRENLYYDHVEYLRSVYREKRDCMLDAAETYFSKLKNIHWIHPGGGLYVWMTLPDSIETGFKSTLFQKAIHEDKVMYVPGELFYAYDHGLGCNEQPAIQKNHMRLTFGVQNSQGIQEGMKRLSNAVKSFI</sequence>
<dbReference type="AlphaFoldDB" id="A0A3D3R6L2"/>
<evidence type="ECO:0000313" key="6">
    <source>
        <dbReference type="EMBL" id="HCO24514.1"/>
    </source>
</evidence>
<gene>
    <name evidence="6" type="ORF">DIT97_16325</name>
</gene>
<organism evidence="6 7">
    <name type="scientific">Gimesia maris</name>
    <dbReference type="NCBI Taxonomy" id="122"/>
    <lineage>
        <taxon>Bacteria</taxon>
        <taxon>Pseudomonadati</taxon>
        <taxon>Planctomycetota</taxon>
        <taxon>Planctomycetia</taxon>
        <taxon>Planctomycetales</taxon>
        <taxon>Planctomycetaceae</taxon>
        <taxon>Gimesia</taxon>
    </lineage>
</organism>
<comment type="caution">
    <text evidence="6">The sequence shown here is derived from an EMBL/GenBank/DDBJ whole genome shotgun (WGS) entry which is preliminary data.</text>
</comment>
<dbReference type="GO" id="GO:0008483">
    <property type="term" value="F:transaminase activity"/>
    <property type="evidence" value="ECO:0007669"/>
    <property type="project" value="UniProtKB-KW"/>
</dbReference>
<dbReference type="EMBL" id="DQAY01000099">
    <property type="protein sequence ID" value="HCO24514.1"/>
    <property type="molecule type" value="Genomic_DNA"/>
</dbReference>
<evidence type="ECO:0000256" key="4">
    <source>
        <dbReference type="ARBA" id="ARBA00022898"/>
    </source>
</evidence>
<dbReference type="InterPro" id="IPR050859">
    <property type="entry name" value="Class-I_PLP-dep_aminotransf"/>
</dbReference>
<name>A0A3D3R6L2_9PLAN</name>
<dbReference type="InterPro" id="IPR015422">
    <property type="entry name" value="PyrdxlP-dep_Trfase_small"/>
</dbReference>
<dbReference type="GO" id="GO:1901605">
    <property type="term" value="P:alpha-amino acid metabolic process"/>
    <property type="evidence" value="ECO:0007669"/>
    <property type="project" value="TreeGrafter"/>
</dbReference>
<comment type="cofactor">
    <cofactor evidence="1">
        <name>pyridoxal 5'-phosphate</name>
        <dbReference type="ChEBI" id="CHEBI:597326"/>
    </cofactor>
</comment>
<keyword evidence="4" id="KW-0663">Pyridoxal phosphate</keyword>
<keyword evidence="3 6" id="KW-0808">Transferase</keyword>
<dbReference type="SUPFAM" id="SSF53383">
    <property type="entry name" value="PLP-dependent transferases"/>
    <property type="match status" value="1"/>
</dbReference>
<accession>A0A3D3R6L2</accession>
<evidence type="ECO:0000256" key="3">
    <source>
        <dbReference type="ARBA" id="ARBA00022679"/>
    </source>
</evidence>
<evidence type="ECO:0000256" key="1">
    <source>
        <dbReference type="ARBA" id="ARBA00001933"/>
    </source>
</evidence>
<dbReference type="Proteomes" id="UP000263642">
    <property type="component" value="Unassembled WGS sequence"/>
</dbReference>
<dbReference type="Gene3D" id="3.90.1150.10">
    <property type="entry name" value="Aspartate Aminotransferase, domain 1"/>
    <property type="match status" value="1"/>
</dbReference>